<keyword evidence="3" id="KW-1185">Reference proteome</keyword>
<organism evidence="2 3">
    <name type="scientific">Winogradskyella pulchriflava</name>
    <dbReference type="NCBI Taxonomy" id="1110688"/>
    <lineage>
        <taxon>Bacteria</taxon>
        <taxon>Pseudomonadati</taxon>
        <taxon>Bacteroidota</taxon>
        <taxon>Flavobacteriia</taxon>
        <taxon>Flavobacteriales</taxon>
        <taxon>Flavobacteriaceae</taxon>
        <taxon>Winogradskyella</taxon>
    </lineage>
</organism>
<feature type="compositionally biased region" description="Basic and acidic residues" evidence="1">
    <location>
        <begin position="86"/>
        <end position="95"/>
    </location>
</feature>
<feature type="compositionally biased region" description="Basic residues" evidence="1">
    <location>
        <begin position="101"/>
        <end position="110"/>
    </location>
</feature>
<proteinExistence type="predicted"/>
<evidence type="ECO:0000313" key="2">
    <source>
        <dbReference type="EMBL" id="MFC0605891.1"/>
    </source>
</evidence>
<comment type="caution">
    <text evidence="2">The sequence shown here is derived from an EMBL/GenBank/DDBJ whole genome shotgun (WGS) entry which is preliminary data.</text>
</comment>
<accession>A0ABV6QES2</accession>
<evidence type="ECO:0000256" key="1">
    <source>
        <dbReference type="SAM" id="MobiDB-lite"/>
    </source>
</evidence>
<name>A0ABV6QES2_9FLAO</name>
<dbReference type="RefSeq" id="WP_386065296.1">
    <property type="nucleotide sequence ID" value="NZ_JBHLTQ010000018.1"/>
</dbReference>
<evidence type="ECO:0000313" key="3">
    <source>
        <dbReference type="Proteomes" id="UP001589832"/>
    </source>
</evidence>
<dbReference type="Proteomes" id="UP001589832">
    <property type="component" value="Unassembled WGS sequence"/>
</dbReference>
<sequence length="110" mass="12778">MKKHLLQLINTIYWFFKRLTPNGRKDYIIAKAFSGIQQSKRNGNITKLKVIDTANKLLKPKKIITFHKGKSITKPKKSNHQVIKQASEKHSEDLKQQNLKVTKKGKFKHA</sequence>
<reference evidence="2 3" key="1">
    <citation type="submission" date="2024-09" db="EMBL/GenBank/DDBJ databases">
        <authorList>
            <person name="Sun Q."/>
            <person name="Mori K."/>
        </authorList>
    </citation>
    <scope>NUCLEOTIDE SEQUENCE [LARGE SCALE GENOMIC DNA]</scope>
    <source>
        <strain evidence="2 3">NCAIM B.02481</strain>
    </source>
</reference>
<gene>
    <name evidence="2" type="ORF">ACFFGA_15120</name>
</gene>
<feature type="region of interest" description="Disordered" evidence="1">
    <location>
        <begin position="72"/>
        <end position="110"/>
    </location>
</feature>
<protein>
    <submittedName>
        <fullName evidence="2">Uncharacterized protein</fullName>
    </submittedName>
</protein>
<dbReference type="EMBL" id="JBHLTQ010000018">
    <property type="protein sequence ID" value="MFC0605891.1"/>
    <property type="molecule type" value="Genomic_DNA"/>
</dbReference>